<accession>A0A354YWP0</accession>
<dbReference type="SUPFAM" id="SSF81886">
    <property type="entry name" value="Helical scaffold and wing domains of SecA"/>
    <property type="match status" value="1"/>
</dbReference>
<dbReference type="Proteomes" id="UP000263273">
    <property type="component" value="Unassembled WGS sequence"/>
</dbReference>
<evidence type="ECO:0000313" key="2">
    <source>
        <dbReference type="Proteomes" id="UP000263273"/>
    </source>
</evidence>
<dbReference type="Gene3D" id="1.10.1200.230">
    <property type="match status" value="1"/>
</dbReference>
<dbReference type="EMBL" id="DNZF01000165">
    <property type="protein sequence ID" value="HBK53758.1"/>
    <property type="molecule type" value="Genomic_DNA"/>
</dbReference>
<reference evidence="1 2" key="1">
    <citation type="journal article" date="2018" name="Nat. Biotechnol.">
        <title>A standardized bacterial taxonomy based on genome phylogeny substantially revises the tree of life.</title>
        <authorList>
            <person name="Parks D.H."/>
            <person name="Chuvochina M."/>
            <person name="Waite D.W."/>
            <person name="Rinke C."/>
            <person name="Skarshewski A."/>
            <person name="Chaumeil P.A."/>
            <person name="Hugenholtz P."/>
        </authorList>
    </citation>
    <scope>NUCLEOTIDE SEQUENCE [LARGE SCALE GENOMIC DNA]</scope>
    <source>
        <strain evidence="1">UBA10948</strain>
    </source>
</reference>
<comment type="caution">
    <text evidence="1">The sequence shown here is derived from an EMBL/GenBank/DDBJ whole genome shotgun (WGS) entry which is preliminary data.</text>
</comment>
<feature type="non-terminal residue" evidence="1">
    <location>
        <position position="1"/>
    </location>
</feature>
<name>A0A354YWP0_9FIRM</name>
<organism evidence="1 2">
    <name type="scientific">Syntrophomonas wolfei</name>
    <dbReference type="NCBI Taxonomy" id="863"/>
    <lineage>
        <taxon>Bacteria</taxon>
        <taxon>Bacillati</taxon>
        <taxon>Bacillota</taxon>
        <taxon>Clostridia</taxon>
        <taxon>Eubacteriales</taxon>
        <taxon>Syntrophomonadaceae</taxon>
        <taxon>Syntrophomonas</taxon>
    </lineage>
</organism>
<feature type="non-terminal residue" evidence="1">
    <location>
        <position position="86"/>
    </location>
</feature>
<gene>
    <name evidence="1" type="primary">secA</name>
    <name evidence="1" type="ORF">DDZ44_07475</name>
</gene>
<evidence type="ECO:0000313" key="1">
    <source>
        <dbReference type="EMBL" id="HBK53758.1"/>
    </source>
</evidence>
<dbReference type="InterPro" id="IPR036266">
    <property type="entry name" value="SecA_Wing/Scaffold_sf"/>
</dbReference>
<dbReference type="AlphaFoldDB" id="A0A354YWP0"/>
<dbReference type="GO" id="GO:0016020">
    <property type="term" value="C:membrane"/>
    <property type="evidence" value="ECO:0007669"/>
    <property type="project" value="InterPro"/>
</dbReference>
<sequence>KVLFGQDLKETVSSMVDDVIEQAVERFAGELKYSDEWDLPAFLSYIEQSIIPQPDFQQEDLRGMRKTEVAAFLAGKTHTLYEQREK</sequence>
<protein>
    <submittedName>
        <fullName evidence="1">Preprotein translocase subunit SecA</fullName>
    </submittedName>
</protein>
<dbReference type="GO" id="GO:0017038">
    <property type="term" value="P:protein import"/>
    <property type="evidence" value="ECO:0007669"/>
    <property type="project" value="InterPro"/>
</dbReference>
<proteinExistence type="predicted"/>